<evidence type="ECO:0000313" key="8">
    <source>
        <dbReference type="EMBL" id="VFJ61460.1"/>
    </source>
</evidence>
<dbReference type="InterPro" id="IPR004838">
    <property type="entry name" value="NHTrfase_class1_PyrdxlP-BS"/>
</dbReference>
<dbReference type="PANTHER" id="PTHR46383">
    <property type="entry name" value="ASPARTATE AMINOTRANSFERASE"/>
    <property type="match status" value="1"/>
</dbReference>
<comment type="cofactor">
    <cofactor evidence="1 6">
        <name>pyridoxal 5'-phosphate</name>
        <dbReference type="ChEBI" id="CHEBI:597326"/>
    </cofactor>
</comment>
<dbReference type="InterPro" id="IPR004839">
    <property type="entry name" value="Aminotransferase_I/II_large"/>
</dbReference>
<gene>
    <name evidence="8" type="ORF">BECKDK2373B_GA0170837_110110</name>
    <name evidence="9" type="ORF">BECKDK2373C_GA0170839_11514</name>
</gene>
<reference evidence="8" key="1">
    <citation type="submission" date="2019-02" db="EMBL/GenBank/DDBJ databases">
        <authorList>
            <person name="Gruber-Vodicka R. H."/>
            <person name="Seah K. B. B."/>
        </authorList>
    </citation>
    <scope>NUCLEOTIDE SEQUENCE</scope>
    <source>
        <strain evidence="9">BECK_DK161</strain>
        <strain evidence="8">BECK_DK47</strain>
    </source>
</reference>
<dbReference type="GO" id="GO:0030170">
    <property type="term" value="F:pyridoxal phosphate binding"/>
    <property type="evidence" value="ECO:0007669"/>
    <property type="project" value="InterPro"/>
</dbReference>
<keyword evidence="4 6" id="KW-0808">Transferase</keyword>
<accession>A0A450T520</accession>
<dbReference type="PANTHER" id="PTHR46383:SF2">
    <property type="entry name" value="AMINOTRANSFERASE"/>
    <property type="match status" value="1"/>
</dbReference>
<sequence length="417" mass="45457">MRKNKVVANMTDTLCRPAARMADITPFYVMELLGRAKELEAQGREIIHMEVGEPDFPTPEPVVAAGMRALAEGHTKYTHALGIPALREAIAGFYRARYGVHVPARRIAVTPGASGALQLALAALVDPGDDVLVADPGYPCNRNMIRLLGGNPIDIPVGPETAYQPAPEPVSRHLTPSTRAIVLASPSNPTGTLISPRDMADIRDRTSGRNIGVIVDEIYLGLVYGQDAEEVNTALALSDDIFVIGSFSKYFGMTGWRIGWLVGPEPFARDIEKLAQNLYLSAPTVAQYAALAAFEPETRAILEARRRIFQARRDFLLPALRELGFEIPVVPQGAFYLYANCSRFTRDSLPFAMELLEHAGVAITPGLDFGRNGARDHVRFAYTTDMENLRAGVERLRGYLADKATGMPAIPATQVTT</sequence>
<dbReference type="NCBIfam" id="NF006514">
    <property type="entry name" value="PRK08960.1"/>
    <property type="match status" value="1"/>
</dbReference>
<dbReference type="AlphaFoldDB" id="A0A450T520"/>
<protein>
    <recommendedName>
        <fullName evidence="6">Aminotransferase</fullName>
        <ecNumber evidence="6">2.6.1.-</ecNumber>
    </recommendedName>
</protein>
<dbReference type="InterPro" id="IPR050596">
    <property type="entry name" value="AspAT/PAT-like"/>
</dbReference>
<dbReference type="GO" id="GO:0006520">
    <property type="term" value="P:amino acid metabolic process"/>
    <property type="evidence" value="ECO:0007669"/>
    <property type="project" value="InterPro"/>
</dbReference>
<evidence type="ECO:0000256" key="2">
    <source>
        <dbReference type="ARBA" id="ARBA00007441"/>
    </source>
</evidence>
<dbReference type="InterPro" id="IPR015421">
    <property type="entry name" value="PyrdxlP-dep_Trfase_major"/>
</dbReference>
<proteinExistence type="inferred from homology"/>
<dbReference type="PROSITE" id="PS00105">
    <property type="entry name" value="AA_TRANSFER_CLASS_1"/>
    <property type="match status" value="1"/>
</dbReference>
<keyword evidence="3 6" id="KW-0032">Aminotransferase</keyword>
<keyword evidence="5" id="KW-0663">Pyridoxal phosphate</keyword>
<dbReference type="SUPFAM" id="SSF53383">
    <property type="entry name" value="PLP-dependent transferases"/>
    <property type="match status" value="1"/>
</dbReference>
<dbReference type="CDD" id="cd00609">
    <property type="entry name" value="AAT_like"/>
    <property type="match status" value="1"/>
</dbReference>
<evidence type="ECO:0000256" key="3">
    <source>
        <dbReference type="ARBA" id="ARBA00022576"/>
    </source>
</evidence>
<evidence type="ECO:0000256" key="4">
    <source>
        <dbReference type="ARBA" id="ARBA00022679"/>
    </source>
</evidence>
<dbReference type="InterPro" id="IPR015424">
    <property type="entry name" value="PyrdxlP-dep_Trfase"/>
</dbReference>
<dbReference type="EMBL" id="CAADEX010000101">
    <property type="protein sequence ID" value="VFJ61460.1"/>
    <property type="molecule type" value="Genomic_DNA"/>
</dbReference>
<evidence type="ECO:0000256" key="1">
    <source>
        <dbReference type="ARBA" id="ARBA00001933"/>
    </source>
</evidence>
<dbReference type="EMBL" id="CAADEY010000151">
    <property type="protein sequence ID" value="VFJ66595.1"/>
    <property type="molecule type" value="Genomic_DNA"/>
</dbReference>
<organism evidence="8">
    <name type="scientific">Candidatus Kentrum sp. DK</name>
    <dbReference type="NCBI Taxonomy" id="2126562"/>
    <lineage>
        <taxon>Bacteria</taxon>
        <taxon>Pseudomonadati</taxon>
        <taxon>Pseudomonadota</taxon>
        <taxon>Gammaproteobacteria</taxon>
        <taxon>Candidatus Kentrum</taxon>
    </lineage>
</organism>
<feature type="domain" description="Aminotransferase class I/classII large" evidence="7">
    <location>
        <begin position="45"/>
        <end position="396"/>
    </location>
</feature>
<dbReference type="EC" id="2.6.1.-" evidence="6"/>
<dbReference type="GO" id="GO:0008483">
    <property type="term" value="F:transaminase activity"/>
    <property type="evidence" value="ECO:0007669"/>
    <property type="project" value="UniProtKB-KW"/>
</dbReference>
<comment type="similarity">
    <text evidence="2 6">Belongs to the class-I pyridoxal-phosphate-dependent aminotransferase family.</text>
</comment>
<evidence type="ECO:0000256" key="6">
    <source>
        <dbReference type="RuleBase" id="RU000481"/>
    </source>
</evidence>
<evidence type="ECO:0000256" key="5">
    <source>
        <dbReference type="ARBA" id="ARBA00022898"/>
    </source>
</evidence>
<dbReference type="Gene3D" id="3.40.640.10">
    <property type="entry name" value="Type I PLP-dependent aspartate aminotransferase-like (Major domain)"/>
    <property type="match status" value="1"/>
</dbReference>
<evidence type="ECO:0000259" key="7">
    <source>
        <dbReference type="Pfam" id="PF00155"/>
    </source>
</evidence>
<evidence type="ECO:0000313" key="9">
    <source>
        <dbReference type="EMBL" id="VFJ66595.1"/>
    </source>
</evidence>
<name>A0A450T520_9GAMM</name>
<dbReference type="Pfam" id="PF00155">
    <property type="entry name" value="Aminotran_1_2"/>
    <property type="match status" value="1"/>
</dbReference>